<organism evidence="9">
    <name type="scientific">Chromera velia CCMP2878</name>
    <dbReference type="NCBI Taxonomy" id="1169474"/>
    <lineage>
        <taxon>Eukaryota</taxon>
        <taxon>Sar</taxon>
        <taxon>Alveolata</taxon>
        <taxon>Colpodellida</taxon>
        <taxon>Chromeraceae</taxon>
        <taxon>Chromera</taxon>
    </lineage>
</organism>
<evidence type="ECO:0000256" key="5">
    <source>
        <dbReference type="ARBA" id="ARBA00022691"/>
    </source>
</evidence>
<proteinExistence type="predicted"/>
<sequence length="551" mass="61864">MRCFHHNTLPCRLPPLLKRRREETALLSRRCLQTALSAHVRRDDPYRRPTLKLRPKCDRHLLRGSSWVWQSDIQNHGDLQRHSPCLVNVESADGEDRGVATYNRNSSIAARLLSHERFVRIDEAFFFDVLQRALKFRQRCFPEPFYRLIHAEADGLPGVVIDRYGDEVSMMINSAGMDGLSASLIRAVDECLKPRVIVLRNDSPVRKLEKLPLTKEVCKGQYAGATEVRENGCSFLVDLLEGQKTGWYFDQRDNRALLTGYAEGRDVLDLFAYTGGFGIQAAAYGASQVTCVDSSAPAVNFCKQNAALNAVASKVRVEKSCAFGWLEKATGTSYHKLKEQRKEERRKRAAAVSGALWSSDDEEEQEEEERKPEGKGRRSRESSAFVDSEVSEIQEPKIDYEERRNFSANSGGTVQGIRKESEEESMEHQEIQGGEMEDFRTPEAVAPQFDLIVIDPPPMARHVNLVYSALPRLRRLVAEASLLLREDGVLFVSSCSRAIDARTLLACAQRGVAVAGRRCQLIAQSGASPDHPVHPSIPETSYLSALTLRVF</sequence>
<keyword evidence="2" id="KW-0963">Cytoplasm</keyword>
<dbReference type="InterPro" id="IPR041532">
    <property type="entry name" value="RlmI-like_PUA"/>
</dbReference>
<feature type="region of interest" description="Disordered" evidence="6">
    <location>
        <begin position="335"/>
        <end position="391"/>
    </location>
</feature>
<dbReference type="InterPro" id="IPR019614">
    <property type="entry name" value="SAM-dep_methyl-trfase"/>
</dbReference>
<feature type="domain" description="S-adenosylmethionine-dependent methyltransferase" evidence="7">
    <location>
        <begin position="221"/>
        <end position="310"/>
    </location>
</feature>
<name>A0A0G4H916_9ALVE</name>
<dbReference type="InterPro" id="IPR036974">
    <property type="entry name" value="PUA_sf"/>
</dbReference>
<dbReference type="Pfam" id="PF10672">
    <property type="entry name" value="Methyltrans_SAM"/>
    <property type="match status" value="1"/>
</dbReference>
<reference evidence="9" key="1">
    <citation type="submission" date="2014-11" db="EMBL/GenBank/DDBJ databases">
        <authorList>
            <person name="Otto D Thomas"/>
            <person name="Naeem Raeece"/>
        </authorList>
    </citation>
    <scope>NUCLEOTIDE SEQUENCE</scope>
</reference>
<dbReference type="GO" id="GO:0008168">
    <property type="term" value="F:methyltransferase activity"/>
    <property type="evidence" value="ECO:0007669"/>
    <property type="project" value="UniProtKB-KW"/>
</dbReference>
<evidence type="ECO:0000313" key="9">
    <source>
        <dbReference type="EMBL" id="CEM40200.1"/>
    </source>
</evidence>
<evidence type="ECO:0000256" key="6">
    <source>
        <dbReference type="SAM" id="MobiDB-lite"/>
    </source>
</evidence>
<dbReference type="GO" id="GO:0032259">
    <property type="term" value="P:methylation"/>
    <property type="evidence" value="ECO:0007669"/>
    <property type="project" value="UniProtKB-KW"/>
</dbReference>
<dbReference type="InterPro" id="IPR029063">
    <property type="entry name" value="SAM-dependent_MTases_sf"/>
</dbReference>
<dbReference type="VEuPathDB" id="CryptoDB:Cvel_25132"/>
<dbReference type="GO" id="GO:0003723">
    <property type="term" value="F:RNA binding"/>
    <property type="evidence" value="ECO:0007669"/>
    <property type="project" value="InterPro"/>
</dbReference>
<dbReference type="PANTHER" id="PTHR42873:SF1">
    <property type="entry name" value="S-ADENOSYLMETHIONINE-DEPENDENT METHYLTRANSFERASE DOMAIN-CONTAINING PROTEIN"/>
    <property type="match status" value="1"/>
</dbReference>
<protein>
    <recommendedName>
        <fullName evidence="10">S-adenosylmethionine-dependent methyltransferase domain-containing protein</fullName>
    </recommendedName>
</protein>
<dbReference type="CDD" id="cd02440">
    <property type="entry name" value="AdoMet_MTases"/>
    <property type="match status" value="1"/>
</dbReference>
<keyword evidence="4" id="KW-0808">Transferase</keyword>
<dbReference type="Gene3D" id="2.30.130.10">
    <property type="entry name" value="PUA domain"/>
    <property type="match status" value="1"/>
</dbReference>
<gene>
    <name evidence="9" type="ORF">Cvel_25132</name>
</gene>
<feature type="domain" description="RlmI-like PUA" evidence="8">
    <location>
        <begin position="51"/>
        <end position="114"/>
    </location>
</feature>
<evidence type="ECO:0000256" key="1">
    <source>
        <dbReference type="ARBA" id="ARBA00004496"/>
    </source>
</evidence>
<dbReference type="Gene3D" id="3.30.750.80">
    <property type="entry name" value="RNA methyltransferase domain (HRMD) like"/>
    <property type="match status" value="1"/>
</dbReference>
<evidence type="ECO:0000259" key="8">
    <source>
        <dbReference type="Pfam" id="PF17785"/>
    </source>
</evidence>
<feature type="compositionally biased region" description="Basic and acidic residues" evidence="6">
    <location>
        <begin position="368"/>
        <end position="381"/>
    </location>
</feature>
<keyword evidence="3" id="KW-0489">Methyltransferase</keyword>
<dbReference type="EMBL" id="CDMZ01001993">
    <property type="protein sequence ID" value="CEM40200.1"/>
    <property type="molecule type" value="Genomic_DNA"/>
</dbReference>
<keyword evidence="5" id="KW-0949">S-adenosyl-L-methionine</keyword>
<accession>A0A0G4H916</accession>
<dbReference type="Gene3D" id="3.40.50.150">
    <property type="entry name" value="Vaccinia Virus protein VP39"/>
    <property type="match status" value="2"/>
</dbReference>
<dbReference type="CDD" id="cd11572">
    <property type="entry name" value="RlmI_M_like"/>
    <property type="match status" value="1"/>
</dbReference>
<comment type="subcellular location">
    <subcellularLocation>
        <location evidence="1">Cytoplasm</location>
    </subcellularLocation>
</comment>
<evidence type="ECO:0000256" key="3">
    <source>
        <dbReference type="ARBA" id="ARBA00022603"/>
    </source>
</evidence>
<evidence type="ECO:0000256" key="4">
    <source>
        <dbReference type="ARBA" id="ARBA00022679"/>
    </source>
</evidence>
<dbReference type="GO" id="GO:0005737">
    <property type="term" value="C:cytoplasm"/>
    <property type="evidence" value="ECO:0007669"/>
    <property type="project" value="UniProtKB-SubCell"/>
</dbReference>
<evidence type="ECO:0000259" key="7">
    <source>
        <dbReference type="Pfam" id="PF10672"/>
    </source>
</evidence>
<dbReference type="SUPFAM" id="SSF53335">
    <property type="entry name" value="S-adenosyl-L-methionine-dependent methyltransferases"/>
    <property type="match status" value="1"/>
</dbReference>
<dbReference type="Pfam" id="PF17785">
    <property type="entry name" value="PUA_3"/>
    <property type="match status" value="1"/>
</dbReference>
<evidence type="ECO:0000256" key="2">
    <source>
        <dbReference type="ARBA" id="ARBA00022490"/>
    </source>
</evidence>
<dbReference type="AlphaFoldDB" id="A0A0G4H916"/>
<dbReference type="PhylomeDB" id="A0A0G4H916"/>
<evidence type="ECO:0008006" key="10">
    <source>
        <dbReference type="Google" id="ProtNLM"/>
    </source>
</evidence>
<dbReference type="PANTHER" id="PTHR42873">
    <property type="entry name" value="RIBOSOMAL RNA LARGE SUBUNIT METHYLTRANSFERASE"/>
    <property type="match status" value="1"/>
</dbReference>